<dbReference type="AlphaFoldDB" id="A0A167NFF3"/>
<keyword evidence="2" id="KW-1185">Reference proteome</keyword>
<dbReference type="VEuPathDB" id="FungiDB:PHYBLDRAFT_59311"/>
<dbReference type="GeneID" id="29001378"/>
<dbReference type="RefSeq" id="XP_018293818.1">
    <property type="nucleotide sequence ID" value="XM_018440472.1"/>
</dbReference>
<evidence type="ECO:0000313" key="2">
    <source>
        <dbReference type="Proteomes" id="UP000077315"/>
    </source>
</evidence>
<dbReference type="Proteomes" id="UP000077315">
    <property type="component" value="Unassembled WGS sequence"/>
</dbReference>
<dbReference type="InParanoid" id="A0A167NFF3"/>
<name>A0A167NFF3_PHYB8</name>
<reference evidence="2" key="1">
    <citation type="submission" date="2015-06" db="EMBL/GenBank/DDBJ databases">
        <title>Expansion of signal transduction pathways in fungi by whole-genome duplication.</title>
        <authorList>
            <consortium name="DOE Joint Genome Institute"/>
            <person name="Corrochano L.M."/>
            <person name="Kuo A."/>
            <person name="Marcet-Houben M."/>
            <person name="Polaino S."/>
            <person name="Salamov A."/>
            <person name="Villalobos J.M."/>
            <person name="Alvarez M.I."/>
            <person name="Avalos J."/>
            <person name="Benito E.P."/>
            <person name="Benoit I."/>
            <person name="Burger G."/>
            <person name="Camino L.P."/>
            <person name="Canovas D."/>
            <person name="Cerda-Olmedo E."/>
            <person name="Cheng J.-F."/>
            <person name="Dominguez A."/>
            <person name="Elias M."/>
            <person name="Eslava A.P."/>
            <person name="Glaser F."/>
            <person name="Grimwood J."/>
            <person name="Gutierrez G."/>
            <person name="Heitman J."/>
            <person name="Henrissat B."/>
            <person name="Iturriaga E.A."/>
            <person name="Lang B.F."/>
            <person name="Lavin J.L."/>
            <person name="Lee S."/>
            <person name="Li W."/>
            <person name="Lindquist E."/>
            <person name="Lopez-Garcia S."/>
            <person name="Luque E.M."/>
            <person name="Marcos A.T."/>
            <person name="Martin J."/>
            <person name="McCluskey K."/>
            <person name="Medina H.R."/>
            <person name="Miralles-Duran A."/>
            <person name="Miyazaki A."/>
            <person name="Munoz-Torres E."/>
            <person name="Oguiza J.A."/>
            <person name="Ohm R."/>
            <person name="Olmedo M."/>
            <person name="Orejas M."/>
            <person name="Ortiz-Castellanos L."/>
            <person name="Pisabarro A.G."/>
            <person name="Rodriguez-Romero J."/>
            <person name="Ruiz-Herrera J."/>
            <person name="Ruiz-Vazquez R."/>
            <person name="Sanz C."/>
            <person name="Schackwitz W."/>
            <person name="Schmutz J."/>
            <person name="Shahriari M."/>
            <person name="Shelest E."/>
            <person name="Silva-Franco F."/>
            <person name="Soanes D."/>
            <person name="Syed K."/>
            <person name="Tagua V.G."/>
            <person name="Talbot N.J."/>
            <person name="Thon M."/>
            <person name="De vries R.P."/>
            <person name="Wiebenga A."/>
            <person name="Yadav J.S."/>
            <person name="Braun E.L."/>
            <person name="Baker S."/>
            <person name="Garre V."/>
            <person name="Horwitz B."/>
            <person name="Torres-Martinez S."/>
            <person name="Idnurm A."/>
            <person name="Herrera-Estrella A."/>
            <person name="Gabaldon T."/>
            <person name="Grigoriev I.V."/>
        </authorList>
    </citation>
    <scope>NUCLEOTIDE SEQUENCE [LARGE SCALE GENOMIC DNA]</scope>
    <source>
        <strain evidence="2">NRRL 1555(-)</strain>
    </source>
</reference>
<organism evidence="1 2">
    <name type="scientific">Phycomyces blakesleeanus (strain ATCC 8743b / DSM 1359 / FGSC 10004 / NBRC 33097 / NRRL 1555)</name>
    <dbReference type="NCBI Taxonomy" id="763407"/>
    <lineage>
        <taxon>Eukaryota</taxon>
        <taxon>Fungi</taxon>
        <taxon>Fungi incertae sedis</taxon>
        <taxon>Mucoromycota</taxon>
        <taxon>Mucoromycotina</taxon>
        <taxon>Mucoromycetes</taxon>
        <taxon>Mucorales</taxon>
        <taxon>Phycomycetaceae</taxon>
        <taxon>Phycomyces</taxon>
    </lineage>
</organism>
<protein>
    <submittedName>
        <fullName evidence="1">Uncharacterized protein</fullName>
    </submittedName>
</protein>
<accession>A0A167NFF3</accession>
<proteinExistence type="predicted"/>
<dbReference type="EMBL" id="KV440976">
    <property type="protein sequence ID" value="OAD75778.1"/>
    <property type="molecule type" value="Genomic_DNA"/>
</dbReference>
<sequence>MSRGIRSIVFDKWVCDYNLNKTRGLYFNTISNLYRITGPVPYRYFVYPPLEGLVCNSGEEMSNSIVFDIGAQLNYLDPKSWDYILFLCTSRSYRNTLSFVCQERKLILSTFFLFFLLDDVWVEKQ</sequence>
<gene>
    <name evidence="1" type="ORF">PHYBLDRAFT_59311</name>
</gene>
<evidence type="ECO:0000313" key="1">
    <source>
        <dbReference type="EMBL" id="OAD75778.1"/>
    </source>
</evidence>